<proteinExistence type="predicted"/>
<dbReference type="Proteomes" id="UP000235786">
    <property type="component" value="Unassembled WGS sequence"/>
</dbReference>
<gene>
    <name evidence="2" type="ORF">L207DRAFT_581817</name>
</gene>
<accession>A0A2J6RS76</accession>
<dbReference type="OrthoDB" id="10601629at2759"/>
<protein>
    <submittedName>
        <fullName evidence="2">Uncharacterized protein</fullName>
    </submittedName>
</protein>
<feature type="region of interest" description="Disordered" evidence="1">
    <location>
        <begin position="228"/>
        <end position="260"/>
    </location>
</feature>
<keyword evidence="3" id="KW-1185">Reference proteome</keyword>
<evidence type="ECO:0000313" key="2">
    <source>
        <dbReference type="EMBL" id="PMD41378.1"/>
    </source>
</evidence>
<evidence type="ECO:0000256" key="1">
    <source>
        <dbReference type="SAM" id="MobiDB-lite"/>
    </source>
</evidence>
<feature type="compositionally biased region" description="Pro residues" evidence="1">
    <location>
        <begin position="13"/>
        <end position="22"/>
    </location>
</feature>
<dbReference type="AlphaFoldDB" id="A0A2J6RS76"/>
<feature type="compositionally biased region" description="Gly residues" evidence="1">
    <location>
        <begin position="162"/>
        <end position="175"/>
    </location>
</feature>
<feature type="compositionally biased region" description="Polar residues" evidence="1">
    <location>
        <begin position="42"/>
        <end position="59"/>
    </location>
</feature>
<dbReference type="EMBL" id="KZ613944">
    <property type="protein sequence ID" value="PMD41378.1"/>
    <property type="molecule type" value="Genomic_DNA"/>
</dbReference>
<feature type="compositionally biased region" description="Basic and acidic residues" evidence="1">
    <location>
        <begin position="228"/>
        <end position="249"/>
    </location>
</feature>
<reference evidence="2 3" key="1">
    <citation type="submission" date="2016-04" db="EMBL/GenBank/DDBJ databases">
        <title>A degradative enzymes factory behind the ericoid mycorrhizal symbiosis.</title>
        <authorList>
            <consortium name="DOE Joint Genome Institute"/>
            <person name="Martino E."/>
            <person name="Morin E."/>
            <person name="Grelet G."/>
            <person name="Kuo A."/>
            <person name="Kohler A."/>
            <person name="Daghino S."/>
            <person name="Barry K."/>
            <person name="Choi C."/>
            <person name="Cichocki N."/>
            <person name="Clum A."/>
            <person name="Copeland A."/>
            <person name="Hainaut M."/>
            <person name="Haridas S."/>
            <person name="Labutti K."/>
            <person name="Lindquist E."/>
            <person name="Lipzen A."/>
            <person name="Khouja H.-R."/>
            <person name="Murat C."/>
            <person name="Ohm R."/>
            <person name="Olson A."/>
            <person name="Spatafora J."/>
            <person name="Veneault-Fourrey C."/>
            <person name="Henrissat B."/>
            <person name="Grigoriev I."/>
            <person name="Martin F."/>
            <person name="Perotto S."/>
        </authorList>
    </citation>
    <scope>NUCLEOTIDE SEQUENCE [LARGE SCALE GENOMIC DNA]</scope>
    <source>
        <strain evidence="2 3">F</strain>
    </source>
</reference>
<organism evidence="2 3">
    <name type="scientific">Hyaloscypha variabilis (strain UAMH 11265 / GT02V1 / F)</name>
    <name type="common">Meliniomyces variabilis</name>
    <dbReference type="NCBI Taxonomy" id="1149755"/>
    <lineage>
        <taxon>Eukaryota</taxon>
        <taxon>Fungi</taxon>
        <taxon>Dikarya</taxon>
        <taxon>Ascomycota</taxon>
        <taxon>Pezizomycotina</taxon>
        <taxon>Leotiomycetes</taxon>
        <taxon>Helotiales</taxon>
        <taxon>Hyaloscyphaceae</taxon>
        <taxon>Hyaloscypha</taxon>
        <taxon>Hyaloscypha variabilis</taxon>
    </lineage>
</organism>
<feature type="region of interest" description="Disordered" evidence="1">
    <location>
        <begin position="1"/>
        <end position="186"/>
    </location>
</feature>
<name>A0A2J6RS76_HYAVF</name>
<sequence>MDSAEDSKTPPAKDNPPVPSPKSAPSDHPPEAPRITTPPPRHTNTPSQATQQQHQSTPATAVPCVFYGPENYSNVRDTPGSDDAKIEENPLKYLSNTQRGAEMSSKHTAQPSSLAQFKKDGAGIQSASREDDERMGMRGGGIGSQSEGGNMNFGGSRIGITDYGGLGGGTGGVGLEGTENGFDHESESFDVRMRALESAISESRNRIARLEAEIEELQDRVERIEEGILKLEGEEKGQESSNIGEDRKGGKNTGSDASLD</sequence>
<evidence type="ECO:0000313" key="3">
    <source>
        <dbReference type="Proteomes" id="UP000235786"/>
    </source>
</evidence>
<feature type="compositionally biased region" description="Polar residues" evidence="1">
    <location>
        <begin position="106"/>
        <end position="115"/>
    </location>
</feature>